<protein>
    <recommendedName>
        <fullName evidence="4">Cysteine rich repeat protein</fullName>
    </recommendedName>
</protein>
<reference evidence="2 3" key="1">
    <citation type="submission" date="2018-06" db="EMBL/GenBank/DDBJ databases">
        <title>Genomic Encyclopedia of Archaeal and Bacterial Type Strains, Phase II (KMG-II): from individual species to whole genera.</title>
        <authorList>
            <person name="Goeker M."/>
        </authorList>
    </citation>
    <scope>NUCLEOTIDE SEQUENCE [LARGE SCALE GENOMIC DNA]</scope>
    <source>
        <strain evidence="2 3">JCM 11668</strain>
    </source>
</reference>
<dbReference type="AlphaFoldDB" id="A0A318TK06"/>
<comment type="caution">
    <text evidence="2">The sequence shown here is derived from an EMBL/GenBank/DDBJ whole genome shotgun (WGS) entry which is preliminary data.</text>
</comment>
<evidence type="ECO:0008006" key="4">
    <source>
        <dbReference type="Google" id="ProtNLM"/>
    </source>
</evidence>
<feature type="chain" id="PRO_5016246087" description="Cysteine rich repeat protein" evidence="1">
    <location>
        <begin position="26"/>
        <end position="86"/>
    </location>
</feature>
<dbReference type="RefSeq" id="WP_110779615.1">
    <property type="nucleotide sequence ID" value="NZ_QJTI01000002.1"/>
</dbReference>
<feature type="signal peptide" evidence="1">
    <location>
        <begin position="1"/>
        <end position="25"/>
    </location>
</feature>
<evidence type="ECO:0000313" key="3">
    <source>
        <dbReference type="Proteomes" id="UP000248148"/>
    </source>
</evidence>
<organism evidence="2 3">
    <name type="scientific">Rhodopseudomonas faecalis</name>
    <dbReference type="NCBI Taxonomy" id="99655"/>
    <lineage>
        <taxon>Bacteria</taxon>
        <taxon>Pseudomonadati</taxon>
        <taxon>Pseudomonadota</taxon>
        <taxon>Alphaproteobacteria</taxon>
        <taxon>Hyphomicrobiales</taxon>
        <taxon>Nitrobacteraceae</taxon>
        <taxon>Rhodopseudomonas</taxon>
    </lineage>
</organism>
<accession>A0A318TK06</accession>
<dbReference type="Proteomes" id="UP000248148">
    <property type="component" value="Unassembled WGS sequence"/>
</dbReference>
<dbReference type="EMBL" id="QJTI01000002">
    <property type="protein sequence ID" value="PYF04974.1"/>
    <property type="molecule type" value="Genomic_DNA"/>
</dbReference>
<keyword evidence="1" id="KW-0732">Signal</keyword>
<name>A0A318TK06_9BRAD</name>
<keyword evidence="3" id="KW-1185">Reference proteome</keyword>
<evidence type="ECO:0000313" key="2">
    <source>
        <dbReference type="EMBL" id="PYF04974.1"/>
    </source>
</evidence>
<proteinExistence type="predicted"/>
<gene>
    <name evidence="2" type="ORF">BJ122_102200</name>
</gene>
<sequence length="86" mass="8799">MTKLLSLTAAAIAVLTISAAAPALAQDGRGPVGTICAKDIDTYCRGLAHGSGEVRACLERNRDKVSPDCKTALDTTGGGRMAPISR</sequence>
<evidence type="ECO:0000256" key="1">
    <source>
        <dbReference type="SAM" id="SignalP"/>
    </source>
</evidence>
<dbReference type="OrthoDB" id="7060861at2"/>